<evidence type="ECO:0000313" key="3">
    <source>
        <dbReference type="Proteomes" id="UP000199474"/>
    </source>
</evidence>
<protein>
    <recommendedName>
        <fullName evidence="4">Gas vesicle protein</fullName>
    </recommendedName>
</protein>
<dbReference type="Proteomes" id="UP000199474">
    <property type="component" value="Unassembled WGS sequence"/>
</dbReference>
<evidence type="ECO:0000313" key="2">
    <source>
        <dbReference type="EMBL" id="SFE30157.1"/>
    </source>
</evidence>
<dbReference type="AlphaFoldDB" id="A0A1I1ZEP0"/>
<organism evidence="2 3">
    <name type="scientific">Lentibacillus persicus</name>
    <dbReference type="NCBI Taxonomy" id="640948"/>
    <lineage>
        <taxon>Bacteria</taxon>
        <taxon>Bacillati</taxon>
        <taxon>Bacillota</taxon>
        <taxon>Bacilli</taxon>
        <taxon>Bacillales</taxon>
        <taxon>Bacillaceae</taxon>
        <taxon>Lentibacillus</taxon>
    </lineage>
</organism>
<proteinExistence type="predicted"/>
<reference evidence="3" key="1">
    <citation type="submission" date="2016-10" db="EMBL/GenBank/DDBJ databases">
        <authorList>
            <person name="Varghese N."/>
            <person name="Submissions S."/>
        </authorList>
    </citation>
    <scope>NUCLEOTIDE SEQUENCE [LARGE SCALE GENOMIC DNA]</scope>
    <source>
        <strain evidence="3">DSM 22530</strain>
    </source>
</reference>
<gene>
    <name evidence="2" type="ORF">SAMN05216238_11267</name>
</gene>
<sequence length="101" mass="11153">MGKRKLCLGLIIGTIAGGLLSLIDRDARGYATEKMSAFKNDSSYYIKRPSEAVKNAKNTFDRFNTAFTKGADNAINALEQVETSLEKFTNKNDGEELNNNL</sequence>
<keyword evidence="3" id="KW-1185">Reference proteome</keyword>
<accession>A0A1I1ZEP0</accession>
<evidence type="ECO:0008006" key="4">
    <source>
        <dbReference type="Google" id="ProtNLM"/>
    </source>
</evidence>
<evidence type="ECO:0000256" key="1">
    <source>
        <dbReference type="SAM" id="Coils"/>
    </source>
</evidence>
<dbReference type="RefSeq" id="WP_090086820.1">
    <property type="nucleotide sequence ID" value="NZ_FOMR01000012.1"/>
</dbReference>
<dbReference type="OrthoDB" id="2353585at2"/>
<keyword evidence="1" id="KW-0175">Coiled coil</keyword>
<name>A0A1I1ZEP0_9BACI</name>
<feature type="coiled-coil region" evidence="1">
    <location>
        <begin position="71"/>
        <end position="98"/>
    </location>
</feature>
<dbReference type="EMBL" id="FOMR01000012">
    <property type="protein sequence ID" value="SFE30157.1"/>
    <property type="molecule type" value="Genomic_DNA"/>
</dbReference>
<dbReference type="STRING" id="640948.SAMN05216238_11267"/>